<dbReference type="GO" id="GO:0006935">
    <property type="term" value="P:chemotaxis"/>
    <property type="evidence" value="ECO:0007669"/>
    <property type="project" value="UniProtKB-UniRule"/>
</dbReference>
<dbReference type="eggNOG" id="COG2201">
    <property type="taxonomic scope" value="Bacteria"/>
</dbReference>
<dbReference type="KEGG" id="oho:Oweho_0152"/>
<dbReference type="EMBL" id="CP003156">
    <property type="protein sequence ID" value="AEV31174.1"/>
    <property type="molecule type" value="Genomic_DNA"/>
</dbReference>
<accession>G8R6N1</accession>
<dbReference type="OrthoDB" id="1524092at2"/>
<sequence>MNQKAAFIKKSNNIVVIGASAGGIIALKTIFGQIKKPLNCPVLVVIHRPKQGSHKLDEVLGYSSNLTIKEASNQEPMLDGIIYLAASNYHLLVENDGTLSLSLSDRVNFSRPSIDVTFYNVVKQFGNRVTGIILTGANEDGAFGLGAIASAGGKTIVQKPQEAQISVMPEAALKMAPDSKQLTLHEISNYLLSNFSS</sequence>
<feature type="transmembrane region" description="Helical" evidence="5">
    <location>
        <begin position="12"/>
        <end position="31"/>
    </location>
</feature>
<keyword evidence="4" id="KW-0145">Chemotaxis</keyword>
<gene>
    <name evidence="7" type="ordered locus">Oweho_0152</name>
</gene>
<feature type="domain" description="CheB-type methylesterase" evidence="6">
    <location>
        <begin position="8"/>
        <end position="197"/>
    </location>
</feature>
<dbReference type="RefSeq" id="WP_014200535.1">
    <property type="nucleotide sequence ID" value="NC_016599.1"/>
</dbReference>
<evidence type="ECO:0000256" key="4">
    <source>
        <dbReference type="PROSITE-ProRule" id="PRU00050"/>
    </source>
</evidence>
<protein>
    <recommendedName>
        <fullName evidence="2">protein-glutamate methylesterase</fullName>
        <ecNumber evidence="2">3.1.1.61</ecNumber>
    </recommendedName>
</protein>
<evidence type="ECO:0000256" key="2">
    <source>
        <dbReference type="ARBA" id="ARBA00039140"/>
    </source>
</evidence>
<dbReference type="GO" id="GO:0000156">
    <property type="term" value="F:phosphorelay response regulator activity"/>
    <property type="evidence" value="ECO:0007669"/>
    <property type="project" value="InterPro"/>
</dbReference>
<evidence type="ECO:0000256" key="3">
    <source>
        <dbReference type="ARBA" id="ARBA00048267"/>
    </source>
</evidence>
<evidence type="ECO:0000256" key="1">
    <source>
        <dbReference type="ARBA" id="ARBA00022801"/>
    </source>
</evidence>
<dbReference type="InterPro" id="IPR000673">
    <property type="entry name" value="Sig_transdc_resp-reg_Me-estase"/>
</dbReference>
<dbReference type="GO" id="GO:0005737">
    <property type="term" value="C:cytoplasm"/>
    <property type="evidence" value="ECO:0007669"/>
    <property type="project" value="InterPro"/>
</dbReference>
<evidence type="ECO:0000256" key="5">
    <source>
        <dbReference type="SAM" id="Phobius"/>
    </source>
</evidence>
<organism evidence="7 8">
    <name type="scientific">Owenweeksia hongkongensis (strain DSM 17368 / CIP 108786 / JCM 12287 / NRRL B-23963 / UST20020801)</name>
    <dbReference type="NCBI Taxonomy" id="926562"/>
    <lineage>
        <taxon>Bacteria</taxon>
        <taxon>Pseudomonadati</taxon>
        <taxon>Bacteroidota</taxon>
        <taxon>Flavobacteriia</taxon>
        <taxon>Flavobacteriales</taxon>
        <taxon>Owenweeksiaceae</taxon>
        <taxon>Owenweeksia</taxon>
    </lineage>
</organism>
<evidence type="ECO:0000313" key="8">
    <source>
        <dbReference type="Proteomes" id="UP000005631"/>
    </source>
</evidence>
<proteinExistence type="predicted"/>
<dbReference type="InterPro" id="IPR035909">
    <property type="entry name" value="CheB_C"/>
</dbReference>
<comment type="catalytic activity">
    <reaction evidence="3">
        <text>[protein]-L-glutamate 5-O-methyl ester + H2O = L-glutamyl-[protein] + methanol + H(+)</text>
        <dbReference type="Rhea" id="RHEA:23236"/>
        <dbReference type="Rhea" id="RHEA-COMP:10208"/>
        <dbReference type="Rhea" id="RHEA-COMP:10311"/>
        <dbReference type="ChEBI" id="CHEBI:15377"/>
        <dbReference type="ChEBI" id="CHEBI:15378"/>
        <dbReference type="ChEBI" id="CHEBI:17790"/>
        <dbReference type="ChEBI" id="CHEBI:29973"/>
        <dbReference type="ChEBI" id="CHEBI:82795"/>
        <dbReference type="EC" id="3.1.1.61"/>
    </reaction>
</comment>
<evidence type="ECO:0000313" key="7">
    <source>
        <dbReference type="EMBL" id="AEV31174.1"/>
    </source>
</evidence>
<dbReference type="PANTHER" id="PTHR42872:SF6">
    <property type="entry name" value="PROTEIN-GLUTAMATE METHYLESTERASE_PROTEIN-GLUTAMINE GLUTAMINASE"/>
    <property type="match status" value="1"/>
</dbReference>
<keyword evidence="5" id="KW-1133">Transmembrane helix</keyword>
<dbReference type="Pfam" id="PF01339">
    <property type="entry name" value="CheB_methylest"/>
    <property type="match status" value="1"/>
</dbReference>
<dbReference type="Proteomes" id="UP000005631">
    <property type="component" value="Chromosome"/>
</dbReference>
<dbReference type="EC" id="3.1.1.61" evidence="2"/>
<dbReference type="CDD" id="cd16433">
    <property type="entry name" value="CheB"/>
    <property type="match status" value="1"/>
</dbReference>
<reference evidence="7 8" key="1">
    <citation type="journal article" date="2012" name="Stand. Genomic Sci.">
        <title>Genome sequence of the orange-pigmented seawater bacterium Owenweeksia hongkongensis type strain (UST20020801(T)).</title>
        <authorList>
            <person name="Riedel T."/>
            <person name="Held B."/>
            <person name="Nolan M."/>
            <person name="Lucas S."/>
            <person name="Lapidus A."/>
            <person name="Tice H."/>
            <person name="Del Rio T.G."/>
            <person name="Cheng J.F."/>
            <person name="Han C."/>
            <person name="Tapia R."/>
            <person name="Goodwin L.A."/>
            <person name="Pitluck S."/>
            <person name="Liolios K."/>
            <person name="Mavromatis K."/>
            <person name="Pagani I."/>
            <person name="Ivanova N."/>
            <person name="Mikhailova N."/>
            <person name="Pati A."/>
            <person name="Chen A."/>
            <person name="Palaniappan K."/>
            <person name="Rohde M."/>
            <person name="Tindall B.J."/>
            <person name="Detter J.C."/>
            <person name="Goker M."/>
            <person name="Woyke T."/>
            <person name="Bristow J."/>
            <person name="Eisen J.A."/>
            <person name="Markowitz V."/>
            <person name="Hugenholtz P."/>
            <person name="Klenk H.P."/>
            <person name="Kyrpides N.C."/>
        </authorList>
    </citation>
    <scope>NUCLEOTIDE SEQUENCE</scope>
    <source>
        <strain evidence="8">DSM 17368 / JCM 12287 / NRRL B-23963</strain>
    </source>
</reference>
<feature type="active site" evidence="4">
    <location>
        <position position="140"/>
    </location>
</feature>
<evidence type="ECO:0000259" key="6">
    <source>
        <dbReference type="PROSITE" id="PS50122"/>
    </source>
</evidence>
<name>G8R6N1_OWEHD</name>
<keyword evidence="5" id="KW-0812">Transmembrane</keyword>
<dbReference type="HOGENOM" id="CLU_000445_51_2_10"/>
<dbReference type="Gene3D" id="3.40.50.180">
    <property type="entry name" value="Methylesterase CheB, C-terminal domain"/>
    <property type="match status" value="1"/>
</dbReference>
<dbReference type="AlphaFoldDB" id="G8R6N1"/>
<dbReference type="PROSITE" id="PS50122">
    <property type="entry name" value="CHEB"/>
    <property type="match status" value="1"/>
</dbReference>
<feature type="active site" evidence="4">
    <location>
        <position position="20"/>
    </location>
</feature>
<feature type="active site" evidence="4">
    <location>
        <position position="47"/>
    </location>
</feature>
<dbReference type="GO" id="GO:0008984">
    <property type="term" value="F:protein-glutamate methylesterase activity"/>
    <property type="evidence" value="ECO:0007669"/>
    <property type="project" value="UniProtKB-EC"/>
</dbReference>
<dbReference type="SUPFAM" id="SSF52738">
    <property type="entry name" value="Methylesterase CheB, C-terminal domain"/>
    <property type="match status" value="1"/>
</dbReference>
<keyword evidence="5" id="KW-0472">Membrane</keyword>
<dbReference type="PANTHER" id="PTHR42872">
    <property type="entry name" value="PROTEIN-GLUTAMATE METHYLESTERASE/PROTEIN-GLUTAMINE GLUTAMINASE"/>
    <property type="match status" value="1"/>
</dbReference>
<keyword evidence="8" id="KW-1185">Reference proteome</keyword>
<dbReference type="STRING" id="926562.Oweho_0152"/>
<keyword evidence="1 4" id="KW-0378">Hydrolase</keyword>